<protein>
    <recommendedName>
        <fullName evidence="3">DUF2505 domain-containing protein</fullName>
    </recommendedName>
</protein>
<name>A0ABP8PFV4_9NOCA</name>
<accession>A0ABP8PFV4</accession>
<proteinExistence type="predicted"/>
<sequence>MSRRIEFTANYSLPAEVVHRTLTAPAFWNDRVAKGADSGVTLTRLESGPGTIDVAVNQVVDTSALPSIVTKLIKGDLAILRSENWSPVAGGSAAGSFAVDTTGIPVTVRGTYTLTDVDGGSTLTGAGEVDVNVKLIGGTIEGMVVDQVRKIFETDQEAVEEWAAANA</sequence>
<keyword evidence="2" id="KW-1185">Reference proteome</keyword>
<dbReference type="EMBL" id="BAABFB010000066">
    <property type="protein sequence ID" value="GAA4486857.1"/>
    <property type="molecule type" value="Genomic_DNA"/>
</dbReference>
<dbReference type="Proteomes" id="UP001501183">
    <property type="component" value="Unassembled WGS sequence"/>
</dbReference>
<dbReference type="SUPFAM" id="SSF55961">
    <property type="entry name" value="Bet v1-like"/>
    <property type="match status" value="1"/>
</dbReference>
<comment type="caution">
    <text evidence="1">The sequence shown here is derived from an EMBL/GenBank/DDBJ whole genome shotgun (WGS) entry which is preliminary data.</text>
</comment>
<dbReference type="RefSeq" id="WP_345350318.1">
    <property type="nucleotide sequence ID" value="NZ_BAABFB010000066.1"/>
</dbReference>
<evidence type="ECO:0000313" key="1">
    <source>
        <dbReference type="EMBL" id="GAA4486857.1"/>
    </source>
</evidence>
<organism evidence="1 2">
    <name type="scientific">Rhodococcus olei</name>
    <dbReference type="NCBI Taxonomy" id="2161675"/>
    <lineage>
        <taxon>Bacteria</taxon>
        <taxon>Bacillati</taxon>
        <taxon>Actinomycetota</taxon>
        <taxon>Actinomycetes</taxon>
        <taxon>Mycobacteriales</taxon>
        <taxon>Nocardiaceae</taxon>
        <taxon>Rhodococcus</taxon>
    </lineage>
</organism>
<evidence type="ECO:0008006" key="3">
    <source>
        <dbReference type="Google" id="ProtNLM"/>
    </source>
</evidence>
<dbReference type="InterPro" id="IPR019639">
    <property type="entry name" value="DUF2505"/>
</dbReference>
<evidence type="ECO:0000313" key="2">
    <source>
        <dbReference type="Proteomes" id="UP001501183"/>
    </source>
</evidence>
<gene>
    <name evidence="1" type="ORF">GCM10023094_44180</name>
</gene>
<dbReference type="Pfam" id="PF10698">
    <property type="entry name" value="DUF2505"/>
    <property type="match status" value="1"/>
</dbReference>
<reference evidence="2" key="1">
    <citation type="journal article" date="2019" name="Int. J. Syst. Evol. Microbiol.">
        <title>The Global Catalogue of Microorganisms (GCM) 10K type strain sequencing project: providing services to taxonomists for standard genome sequencing and annotation.</title>
        <authorList>
            <consortium name="The Broad Institute Genomics Platform"/>
            <consortium name="The Broad Institute Genome Sequencing Center for Infectious Disease"/>
            <person name="Wu L."/>
            <person name="Ma J."/>
        </authorList>
    </citation>
    <scope>NUCLEOTIDE SEQUENCE [LARGE SCALE GENOMIC DNA]</scope>
    <source>
        <strain evidence="2">JCM 32206</strain>
    </source>
</reference>